<dbReference type="EMBL" id="JBHSNO010000016">
    <property type="protein sequence ID" value="MFC5591648.1"/>
    <property type="molecule type" value="Genomic_DNA"/>
</dbReference>
<keyword evidence="4" id="KW-0788">Thiol protease</keyword>
<organism evidence="7 8">
    <name type="scientific">Sporosarcina soli</name>
    <dbReference type="NCBI Taxonomy" id="334736"/>
    <lineage>
        <taxon>Bacteria</taxon>
        <taxon>Bacillati</taxon>
        <taxon>Bacillota</taxon>
        <taxon>Bacilli</taxon>
        <taxon>Bacillales</taxon>
        <taxon>Caryophanaceae</taxon>
        <taxon>Sporosarcina</taxon>
    </lineage>
</organism>
<keyword evidence="8" id="KW-1185">Reference proteome</keyword>
<evidence type="ECO:0000256" key="3">
    <source>
        <dbReference type="ARBA" id="ARBA00022801"/>
    </source>
</evidence>
<dbReference type="Gene3D" id="3.90.1720.10">
    <property type="entry name" value="endopeptidase domain like (from Nostoc punctiforme)"/>
    <property type="match status" value="1"/>
</dbReference>
<accession>A0ABW0TRU0</accession>
<dbReference type="SUPFAM" id="SSF54001">
    <property type="entry name" value="Cysteine proteinases"/>
    <property type="match status" value="1"/>
</dbReference>
<protein>
    <submittedName>
        <fullName evidence="7">NlpC/P60 family protein</fullName>
    </submittedName>
</protein>
<dbReference type="InterPro" id="IPR038765">
    <property type="entry name" value="Papain-like_cys_pep_sf"/>
</dbReference>
<feature type="domain" description="SLH" evidence="5">
    <location>
        <begin position="291"/>
        <end position="347"/>
    </location>
</feature>
<evidence type="ECO:0000256" key="2">
    <source>
        <dbReference type="ARBA" id="ARBA00022670"/>
    </source>
</evidence>
<dbReference type="PROSITE" id="PS51935">
    <property type="entry name" value="NLPC_P60"/>
    <property type="match status" value="1"/>
</dbReference>
<dbReference type="Pfam" id="PF00395">
    <property type="entry name" value="SLH"/>
    <property type="match status" value="2"/>
</dbReference>
<dbReference type="InterPro" id="IPR001119">
    <property type="entry name" value="SLH_dom"/>
</dbReference>
<feature type="domain" description="NlpC/P60" evidence="6">
    <location>
        <begin position="28"/>
        <end position="150"/>
    </location>
</feature>
<dbReference type="PANTHER" id="PTHR47053">
    <property type="entry name" value="MUREIN DD-ENDOPEPTIDASE MEPH-RELATED"/>
    <property type="match status" value="1"/>
</dbReference>
<dbReference type="PANTHER" id="PTHR47053:SF1">
    <property type="entry name" value="MUREIN DD-ENDOPEPTIDASE MEPH-RELATED"/>
    <property type="match status" value="1"/>
</dbReference>
<proteinExistence type="inferred from homology"/>
<dbReference type="InterPro" id="IPR051202">
    <property type="entry name" value="Peptidase_C40"/>
</dbReference>
<feature type="domain" description="SLH" evidence="5">
    <location>
        <begin position="231"/>
        <end position="289"/>
    </location>
</feature>
<evidence type="ECO:0000259" key="5">
    <source>
        <dbReference type="PROSITE" id="PS51272"/>
    </source>
</evidence>
<evidence type="ECO:0000313" key="7">
    <source>
        <dbReference type="EMBL" id="MFC5591648.1"/>
    </source>
</evidence>
<feature type="domain" description="SLH" evidence="5">
    <location>
        <begin position="167"/>
        <end position="230"/>
    </location>
</feature>
<keyword evidence="2" id="KW-0645">Protease</keyword>
<name>A0ABW0TRU0_9BACL</name>
<sequence length="347" mass="37740">MRSRIIQLLVAVFLISVIPFISSTKVSAASSDEIATFAEKLYGTPYKFGGTTTSGFDCSGYIRYVFDNFNISLPRTSADQFKVGTTVSKDKLQPGDLVFFANTYKKGISHTGIYLGDGEFISAKSRGVLKANLETDPYWAPKYAGAKRVSNVTVAFDPVQVKPAEQMSEEFKDLSIKHPAFEAIIALNEIGVIKGYENSTFKPEKSITRGQAAAMINRELKLKASTGATFKDVAPNHQFAGDIAALNEAGIMKGYETGEFGVNDKLTRAHLAAIVDRAFGLQEKMDGKAKIASNYNDVPTSHWASEAILALKSLDETKVFQTPGFNLGKEATRAEFAAAVFTAISYK</sequence>
<dbReference type="RefSeq" id="WP_381439694.1">
    <property type="nucleotide sequence ID" value="NZ_JBHSNO010000016.1"/>
</dbReference>
<reference evidence="8" key="1">
    <citation type="journal article" date="2019" name="Int. J. Syst. Evol. Microbiol.">
        <title>The Global Catalogue of Microorganisms (GCM) 10K type strain sequencing project: providing services to taxonomists for standard genome sequencing and annotation.</title>
        <authorList>
            <consortium name="The Broad Institute Genomics Platform"/>
            <consortium name="The Broad Institute Genome Sequencing Center for Infectious Disease"/>
            <person name="Wu L."/>
            <person name="Ma J."/>
        </authorList>
    </citation>
    <scope>NUCLEOTIDE SEQUENCE [LARGE SCALE GENOMIC DNA]</scope>
    <source>
        <strain evidence="8">CGMCC 4.1434</strain>
    </source>
</reference>
<keyword evidence="3" id="KW-0378">Hydrolase</keyword>
<dbReference type="Pfam" id="PF00877">
    <property type="entry name" value="NLPC_P60"/>
    <property type="match status" value="1"/>
</dbReference>
<dbReference type="PROSITE" id="PS51272">
    <property type="entry name" value="SLH"/>
    <property type="match status" value="3"/>
</dbReference>
<comment type="caution">
    <text evidence="7">The sequence shown here is derived from an EMBL/GenBank/DDBJ whole genome shotgun (WGS) entry which is preliminary data.</text>
</comment>
<evidence type="ECO:0000256" key="4">
    <source>
        <dbReference type="ARBA" id="ARBA00022807"/>
    </source>
</evidence>
<evidence type="ECO:0000313" key="8">
    <source>
        <dbReference type="Proteomes" id="UP001596109"/>
    </source>
</evidence>
<evidence type="ECO:0000259" key="6">
    <source>
        <dbReference type="PROSITE" id="PS51935"/>
    </source>
</evidence>
<dbReference type="Proteomes" id="UP001596109">
    <property type="component" value="Unassembled WGS sequence"/>
</dbReference>
<evidence type="ECO:0000256" key="1">
    <source>
        <dbReference type="ARBA" id="ARBA00007074"/>
    </source>
</evidence>
<dbReference type="InterPro" id="IPR000064">
    <property type="entry name" value="NLP_P60_dom"/>
</dbReference>
<comment type="similarity">
    <text evidence="1">Belongs to the peptidase C40 family.</text>
</comment>
<gene>
    <name evidence="7" type="ORF">ACFPRA_22440</name>
</gene>